<gene>
    <name evidence="1" type="ORF">EAG_05648</name>
</gene>
<dbReference type="EMBL" id="GL437183">
    <property type="protein sequence ID" value="EFN70899.1"/>
    <property type="molecule type" value="Genomic_DNA"/>
</dbReference>
<organism evidence="2">
    <name type="scientific">Camponotus floridanus</name>
    <name type="common">Florida carpenter ant</name>
    <dbReference type="NCBI Taxonomy" id="104421"/>
    <lineage>
        <taxon>Eukaryota</taxon>
        <taxon>Metazoa</taxon>
        <taxon>Ecdysozoa</taxon>
        <taxon>Arthropoda</taxon>
        <taxon>Hexapoda</taxon>
        <taxon>Insecta</taxon>
        <taxon>Pterygota</taxon>
        <taxon>Neoptera</taxon>
        <taxon>Endopterygota</taxon>
        <taxon>Hymenoptera</taxon>
        <taxon>Apocrita</taxon>
        <taxon>Aculeata</taxon>
        <taxon>Formicoidea</taxon>
        <taxon>Formicidae</taxon>
        <taxon>Formicinae</taxon>
        <taxon>Camponotus</taxon>
    </lineage>
</organism>
<accession>E2A6Q9</accession>
<reference evidence="1 2" key="1">
    <citation type="journal article" date="2010" name="Science">
        <title>Genomic comparison of the ants Camponotus floridanus and Harpegnathos saltator.</title>
        <authorList>
            <person name="Bonasio R."/>
            <person name="Zhang G."/>
            <person name="Ye C."/>
            <person name="Mutti N.S."/>
            <person name="Fang X."/>
            <person name="Qin N."/>
            <person name="Donahue G."/>
            <person name="Yang P."/>
            <person name="Li Q."/>
            <person name="Li C."/>
            <person name="Zhang P."/>
            <person name="Huang Z."/>
            <person name="Berger S.L."/>
            <person name="Reinberg D."/>
            <person name="Wang J."/>
            <person name="Liebig J."/>
        </authorList>
    </citation>
    <scope>NUCLEOTIDE SEQUENCE [LARGE SCALE GENOMIC DNA]</scope>
    <source>
        <strain evidence="2">C129</strain>
    </source>
</reference>
<name>E2A6Q9_CAMFO</name>
<dbReference type="Proteomes" id="UP000000311">
    <property type="component" value="Unassembled WGS sequence"/>
</dbReference>
<proteinExistence type="predicted"/>
<keyword evidence="2" id="KW-1185">Reference proteome</keyword>
<protein>
    <submittedName>
        <fullName evidence="1">Uncharacterized protein</fullName>
    </submittedName>
</protein>
<dbReference type="InParanoid" id="E2A6Q9"/>
<sequence>MCERHSLAKHQFKLTNPSMKRRLVSCVMKTIPDCVTQTSDMFSINTTNYFINLIELWSAKVSTSDFIVESDSSVILVNIREIDKYRSQMFSNVACWITRDRQRRSSTPSLHQHRWADVMTRYRNSSGLFTAIELKLAD</sequence>
<evidence type="ECO:0000313" key="1">
    <source>
        <dbReference type="EMBL" id="EFN70899.1"/>
    </source>
</evidence>
<dbReference type="AlphaFoldDB" id="E2A6Q9"/>
<evidence type="ECO:0000313" key="2">
    <source>
        <dbReference type="Proteomes" id="UP000000311"/>
    </source>
</evidence>